<evidence type="ECO:0000256" key="1">
    <source>
        <dbReference type="ARBA" id="ARBA00009320"/>
    </source>
</evidence>
<dbReference type="PANTHER" id="PTHR42743">
    <property type="entry name" value="AMINO-ACID AMINOTRANSFERASE"/>
    <property type="match status" value="1"/>
</dbReference>
<reference evidence="2" key="1">
    <citation type="submission" date="2022-10" db="EMBL/GenBank/DDBJ databases">
        <title>The WGS of Solirubrobacter ginsenosidimutans DSM 21036.</title>
        <authorList>
            <person name="Jiang Z."/>
        </authorList>
    </citation>
    <scope>NUCLEOTIDE SEQUENCE</scope>
    <source>
        <strain evidence="2">DSM 21036</strain>
    </source>
</reference>
<dbReference type="EMBL" id="JAPDOD010000015">
    <property type="protein sequence ID" value="MDA0162051.1"/>
    <property type="molecule type" value="Genomic_DNA"/>
</dbReference>
<dbReference type="InterPro" id="IPR036038">
    <property type="entry name" value="Aminotransferase-like"/>
</dbReference>
<comment type="caution">
    <text evidence="2">The sequence shown here is derived from an EMBL/GenBank/DDBJ whole genome shotgun (WGS) entry which is preliminary data.</text>
</comment>
<dbReference type="GO" id="GO:0046394">
    <property type="term" value="P:carboxylic acid biosynthetic process"/>
    <property type="evidence" value="ECO:0007669"/>
    <property type="project" value="UniProtKB-ARBA"/>
</dbReference>
<dbReference type="GO" id="GO:0008483">
    <property type="term" value="F:transaminase activity"/>
    <property type="evidence" value="ECO:0007669"/>
    <property type="project" value="UniProtKB-KW"/>
</dbReference>
<gene>
    <name evidence="2" type="ORF">OM076_17395</name>
</gene>
<evidence type="ECO:0000313" key="2">
    <source>
        <dbReference type="EMBL" id="MDA0162051.1"/>
    </source>
</evidence>
<dbReference type="GO" id="GO:0005829">
    <property type="term" value="C:cytosol"/>
    <property type="evidence" value="ECO:0007669"/>
    <property type="project" value="TreeGrafter"/>
</dbReference>
<sequence length="260" mass="28468">MLASVDGAIGPAEEARIPVSDEGLLRGDGAFEVMRLYQGRPFAFEEHLARLARTCAGLRLELDLDTWREEIAALLECNGPAECLLRLVLTRGGRRIALIEPAPRHKPVARVATITYAPNRVLDGLKTLSYAGNMLATRIAKEGGYDEALLVTPHGRILEGPTWSFFWVRDGRLFTPPLSERILGSITRERILAETDVIEETCTLDDLRGAEEAFIASTTRTVQPIAAVDDLTLPAAPGPVTLKTRETMDQAIERELGVVA</sequence>
<name>A0A9X3MS72_9ACTN</name>
<proteinExistence type="inferred from homology"/>
<dbReference type="AlphaFoldDB" id="A0A9X3MS72"/>
<dbReference type="SUPFAM" id="SSF56752">
    <property type="entry name" value="D-aminoacid aminotransferase-like PLP-dependent enzymes"/>
    <property type="match status" value="1"/>
</dbReference>
<organism evidence="2 3">
    <name type="scientific">Solirubrobacter ginsenosidimutans</name>
    <dbReference type="NCBI Taxonomy" id="490573"/>
    <lineage>
        <taxon>Bacteria</taxon>
        <taxon>Bacillati</taxon>
        <taxon>Actinomycetota</taxon>
        <taxon>Thermoleophilia</taxon>
        <taxon>Solirubrobacterales</taxon>
        <taxon>Solirubrobacteraceae</taxon>
        <taxon>Solirubrobacter</taxon>
    </lineage>
</organism>
<accession>A0A9X3MS72</accession>
<keyword evidence="2" id="KW-0032">Aminotransferase</keyword>
<dbReference type="PANTHER" id="PTHR42743:SF11">
    <property type="entry name" value="AMINODEOXYCHORISMATE LYASE"/>
    <property type="match status" value="1"/>
</dbReference>
<keyword evidence="3" id="KW-1185">Reference proteome</keyword>
<dbReference type="Pfam" id="PF01063">
    <property type="entry name" value="Aminotran_4"/>
    <property type="match status" value="1"/>
</dbReference>
<dbReference type="RefSeq" id="WP_270041286.1">
    <property type="nucleotide sequence ID" value="NZ_JAPDOD010000015.1"/>
</dbReference>
<dbReference type="Gene3D" id="3.30.470.10">
    <property type="match status" value="1"/>
</dbReference>
<comment type="similarity">
    <text evidence="1">Belongs to the class-IV pyridoxal-phosphate-dependent aminotransferase family.</text>
</comment>
<dbReference type="InterPro" id="IPR043131">
    <property type="entry name" value="BCAT-like_N"/>
</dbReference>
<protein>
    <submittedName>
        <fullName evidence="2">Aminotransferase class IV</fullName>
    </submittedName>
</protein>
<evidence type="ECO:0000313" key="3">
    <source>
        <dbReference type="Proteomes" id="UP001149140"/>
    </source>
</evidence>
<dbReference type="InterPro" id="IPR001544">
    <property type="entry name" value="Aminotrans_IV"/>
</dbReference>
<dbReference type="InterPro" id="IPR043132">
    <property type="entry name" value="BCAT-like_C"/>
</dbReference>
<dbReference type="Gene3D" id="3.20.10.10">
    <property type="entry name" value="D-amino Acid Aminotransferase, subunit A, domain 2"/>
    <property type="match status" value="1"/>
</dbReference>
<dbReference type="Proteomes" id="UP001149140">
    <property type="component" value="Unassembled WGS sequence"/>
</dbReference>
<dbReference type="CDD" id="cd00449">
    <property type="entry name" value="PLPDE_IV"/>
    <property type="match status" value="1"/>
</dbReference>
<dbReference type="InterPro" id="IPR050571">
    <property type="entry name" value="Class-IV_PLP-Dep_Aminotrnsfr"/>
</dbReference>
<keyword evidence="2" id="KW-0808">Transferase</keyword>